<reference evidence="4 5" key="1">
    <citation type="submission" date="2020-08" db="EMBL/GenBank/DDBJ databases">
        <title>Functional genomics of gut bacteria from endangered species of beetles.</title>
        <authorList>
            <person name="Carlos-Shanley C."/>
        </authorList>
    </citation>
    <scope>NUCLEOTIDE SEQUENCE [LARGE SCALE GENOMIC DNA]</scope>
    <source>
        <strain evidence="4 5">S00124</strain>
    </source>
</reference>
<dbReference type="SUPFAM" id="SSF55729">
    <property type="entry name" value="Acyl-CoA N-acyltransferases (Nat)"/>
    <property type="match status" value="1"/>
</dbReference>
<evidence type="ECO:0000313" key="4">
    <source>
        <dbReference type="EMBL" id="MBB6578693.1"/>
    </source>
</evidence>
<dbReference type="InterPro" id="IPR050832">
    <property type="entry name" value="Bact_Acetyltransf"/>
</dbReference>
<dbReference type="PROSITE" id="PS51186">
    <property type="entry name" value="GNAT"/>
    <property type="match status" value="1"/>
</dbReference>
<evidence type="ECO:0000259" key="3">
    <source>
        <dbReference type="PROSITE" id="PS51186"/>
    </source>
</evidence>
<feature type="domain" description="N-acetyltransferase" evidence="3">
    <location>
        <begin position="4"/>
        <end position="157"/>
    </location>
</feature>
<dbReference type="PANTHER" id="PTHR43877">
    <property type="entry name" value="AMINOALKYLPHOSPHONATE N-ACETYLTRANSFERASE-RELATED-RELATED"/>
    <property type="match status" value="1"/>
</dbReference>
<evidence type="ECO:0000256" key="1">
    <source>
        <dbReference type="ARBA" id="ARBA00022679"/>
    </source>
</evidence>
<dbReference type="Proteomes" id="UP000562492">
    <property type="component" value="Unassembled WGS sequence"/>
</dbReference>
<comment type="caution">
    <text evidence="4">The sequence shown here is derived from an EMBL/GenBank/DDBJ whole genome shotgun (WGS) entry which is preliminary data.</text>
</comment>
<gene>
    <name evidence="4" type="ORF">HNP33_002779</name>
</gene>
<dbReference type="RefSeq" id="WP_184709311.1">
    <property type="nucleotide sequence ID" value="NZ_JACHKZ010000017.1"/>
</dbReference>
<dbReference type="Gene3D" id="3.40.630.30">
    <property type="match status" value="1"/>
</dbReference>
<evidence type="ECO:0000313" key="5">
    <source>
        <dbReference type="Proteomes" id="UP000562492"/>
    </source>
</evidence>
<keyword evidence="5" id="KW-1185">Reference proteome</keyword>
<organism evidence="4 5">
    <name type="scientific">Comamonas odontotermitis</name>
    <dbReference type="NCBI Taxonomy" id="379895"/>
    <lineage>
        <taxon>Bacteria</taxon>
        <taxon>Pseudomonadati</taxon>
        <taxon>Pseudomonadota</taxon>
        <taxon>Betaproteobacteria</taxon>
        <taxon>Burkholderiales</taxon>
        <taxon>Comamonadaceae</taxon>
        <taxon>Comamonas</taxon>
    </lineage>
</organism>
<dbReference type="PANTHER" id="PTHR43877:SF2">
    <property type="entry name" value="AMINOALKYLPHOSPHONATE N-ACETYLTRANSFERASE-RELATED"/>
    <property type="match status" value="1"/>
</dbReference>
<proteinExistence type="predicted"/>
<dbReference type="InterPro" id="IPR000182">
    <property type="entry name" value="GNAT_dom"/>
</dbReference>
<dbReference type="EMBL" id="JACHKZ010000017">
    <property type="protein sequence ID" value="MBB6578693.1"/>
    <property type="molecule type" value="Genomic_DNA"/>
</dbReference>
<evidence type="ECO:0000256" key="2">
    <source>
        <dbReference type="ARBA" id="ARBA00023315"/>
    </source>
</evidence>
<dbReference type="Pfam" id="PF13673">
    <property type="entry name" value="Acetyltransf_10"/>
    <property type="match status" value="1"/>
</dbReference>
<dbReference type="InterPro" id="IPR016181">
    <property type="entry name" value="Acyl_CoA_acyltransferase"/>
</dbReference>
<dbReference type="CDD" id="cd04301">
    <property type="entry name" value="NAT_SF"/>
    <property type="match status" value="1"/>
</dbReference>
<keyword evidence="1" id="KW-0808">Transferase</keyword>
<accession>A0ABR6RHP9</accession>
<protein>
    <submittedName>
        <fullName evidence="4">Ribosomal protein S18 acetylase RimI-like enzyme</fullName>
    </submittedName>
</protein>
<sequence length="165" mass="18226">MSTITIRPAVPSDADAILRILGQTYEATWKPVLTPEAIARFESSGSTRRYVAKRICAMHVAVRGAEIAGVIDWSCDFIDALHVSPRFQGQGIGGQLLRYAEAAMAAAGHAQSRLETDTFNQQARGFYLSHGYQETGFCPDEEWHSGLTTVQMSKQLHYAAWIHGR</sequence>
<name>A0ABR6RHP9_9BURK</name>
<keyword evidence="2" id="KW-0012">Acyltransferase</keyword>